<dbReference type="GO" id="GO:0006811">
    <property type="term" value="P:monoatomic ion transport"/>
    <property type="evidence" value="ECO:0007669"/>
    <property type="project" value="UniProtKB-KW"/>
</dbReference>
<feature type="transmembrane region" description="Helical" evidence="10">
    <location>
        <begin position="39"/>
        <end position="61"/>
    </location>
</feature>
<dbReference type="RefSeq" id="WP_041504224.1">
    <property type="nucleotide sequence ID" value="NZ_JPIT01000032.1"/>
</dbReference>
<name>A0A0C3R5A8_9PORP</name>
<proteinExistence type="predicted"/>
<feature type="transmembrane region" description="Helical" evidence="10">
    <location>
        <begin position="393"/>
        <end position="413"/>
    </location>
</feature>
<sequence length="471" mass="51080">MAQTNDLTRGSISKGIWSMAIPLITASFVQMAYSMTDMIWLGHLGSESVAAVGVAGFFTWLCNALSFISKIGAEVTIAQSLGAKQRTRARIYANQAAQLSSIIALLYACFIWFAADLLVGVFHLESDISSLSVTYMRIIVPGIFFTFNNNTYSGLYNGQGNSKTPLKIVATGLLCNIVLDPLLIYGYGFIPAMGTAGAAIATVFSQLVVFSIFIRNLYLKESSIGKLYFITRLRIRFTKRIALLGLPVCMQSGLFAMFSLTLATVAAQWGHIGVAVQSVGAQIEAVTWMTAAGFSTALAAFVGQNYGARDYIRIKQGYHYTLKLAVSIAFFAGAAFLFGSRSIFSVFINDPATLDAGSDYLKILAISQIFSAIETVTAGAFNGCGRTTPPAIVGILLTGARIPMAYYLITLPALGLNGIWWSISFSSVLKGVVLAVWYHSFQKNLPRIRFHSIGILGRMQAVATRLWQQFN</sequence>
<evidence type="ECO:0000256" key="6">
    <source>
        <dbReference type="ARBA" id="ARBA00022989"/>
    </source>
</evidence>
<evidence type="ECO:0000256" key="1">
    <source>
        <dbReference type="ARBA" id="ARBA00004651"/>
    </source>
</evidence>
<protein>
    <recommendedName>
        <fullName evidence="9">Multidrug-efflux transporter</fullName>
    </recommendedName>
</protein>
<reference evidence="11 13" key="2">
    <citation type="submission" date="2014-07" db="EMBL/GenBank/DDBJ databases">
        <title>Porphyromonadaceae bacterium OUH 334697 = ATCC BAA-2682 = DSM 28341 draft genome.</title>
        <authorList>
            <person name="Sydenham T.V."/>
            <person name="Hasman H."/>
            <person name="Justesen U.S."/>
        </authorList>
    </citation>
    <scope>NUCLEOTIDE SEQUENCE [LARGE SCALE GENOMIC DNA]</scope>
    <source>
        <strain evidence="11 13">OUH 334697</strain>
    </source>
</reference>
<feature type="transmembrane region" description="Helical" evidence="10">
    <location>
        <begin position="96"/>
        <end position="122"/>
    </location>
</feature>
<comment type="subcellular location">
    <subcellularLocation>
        <location evidence="1">Cell membrane</location>
        <topology evidence="1">Multi-pass membrane protein</topology>
    </subcellularLocation>
</comment>
<keyword evidence="7" id="KW-0406">Ion transport</keyword>
<feature type="transmembrane region" description="Helical" evidence="10">
    <location>
        <begin position="360"/>
        <end position="381"/>
    </location>
</feature>
<dbReference type="InterPro" id="IPR048279">
    <property type="entry name" value="MdtK-like"/>
</dbReference>
<evidence type="ECO:0000256" key="9">
    <source>
        <dbReference type="ARBA" id="ARBA00031636"/>
    </source>
</evidence>
<keyword evidence="14" id="KW-1185">Reference proteome</keyword>
<dbReference type="OrthoDB" id="9776324at2"/>
<evidence type="ECO:0000256" key="5">
    <source>
        <dbReference type="ARBA" id="ARBA00022692"/>
    </source>
</evidence>
<accession>A0A0C3R5A8</accession>
<dbReference type="EMBL" id="JPIT01000032">
    <property type="protein sequence ID" value="KIO43100.1"/>
    <property type="molecule type" value="Genomic_DNA"/>
</dbReference>
<keyword evidence="3" id="KW-0050">Antiport</keyword>
<dbReference type="GO" id="GO:0005886">
    <property type="term" value="C:plasma membrane"/>
    <property type="evidence" value="ECO:0007669"/>
    <property type="project" value="UniProtKB-SubCell"/>
</dbReference>
<dbReference type="NCBIfam" id="TIGR00797">
    <property type="entry name" value="matE"/>
    <property type="match status" value="1"/>
</dbReference>
<dbReference type="CDD" id="cd13140">
    <property type="entry name" value="MATE_like_1"/>
    <property type="match status" value="1"/>
</dbReference>
<dbReference type="GO" id="GO:0015297">
    <property type="term" value="F:antiporter activity"/>
    <property type="evidence" value="ECO:0007669"/>
    <property type="project" value="UniProtKB-KW"/>
</dbReference>
<evidence type="ECO:0000256" key="8">
    <source>
        <dbReference type="ARBA" id="ARBA00023136"/>
    </source>
</evidence>
<keyword evidence="6 10" id="KW-1133">Transmembrane helix</keyword>
<evidence type="ECO:0000313" key="12">
    <source>
        <dbReference type="EMBL" id="KIO44815.1"/>
    </source>
</evidence>
<evidence type="ECO:0000313" key="13">
    <source>
        <dbReference type="Proteomes" id="UP000031937"/>
    </source>
</evidence>
<dbReference type="Proteomes" id="UP000031937">
    <property type="component" value="Unassembled WGS sequence"/>
</dbReference>
<dbReference type="PANTHER" id="PTHR43298:SF2">
    <property type="entry name" value="FMN_FAD EXPORTER YEEO-RELATED"/>
    <property type="match status" value="1"/>
</dbReference>
<dbReference type="PANTHER" id="PTHR43298">
    <property type="entry name" value="MULTIDRUG RESISTANCE PROTEIN NORM-RELATED"/>
    <property type="match status" value="1"/>
</dbReference>
<evidence type="ECO:0000313" key="14">
    <source>
        <dbReference type="Proteomes" id="UP000031980"/>
    </source>
</evidence>
<dbReference type="GO" id="GO:0042910">
    <property type="term" value="F:xenobiotic transmembrane transporter activity"/>
    <property type="evidence" value="ECO:0007669"/>
    <property type="project" value="InterPro"/>
</dbReference>
<keyword evidence="8 10" id="KW-0472">Membrane</keyword>
<keyword evidence="4" id="KW-1003">Cell membrane</keyword>
<evidence type="ECO:0000256" key="7">
    <source>
        <dbReference type="ARBA" id="ARBA00023065"/>
    </source>
</evidence>
<dbReference type="PIRSF" id="PIRSF006603">
    <property type="entry name" value="DinF"/>
    <property type="match status" value="1"/>
</dbReference>
<dbReference type="AlphaFoldDB" id="A0A0C3R5A8"/>
<feature type="transmembrane region" description="Helical" evidence="10">
    <location>
        <begin position="240"/>
        <end position="265"/>
    </location>
</feature>
<feature type="transmembrane region" description="Helical" evidence="10">
    <location>
        <begin position="285"/>
        <end position="303"/>
    </location>
</feature>
<keyword evidence="5 10" id="KW-0812">Transmembrane</keyword>
<dbReference type="Proteomes" id="UP000031980">
    <property type="component" value="Unassembled WGS sequence"/>
</dbReference>
<evidence type="ECO:0000256" key="3">
    <source>
        <dbReference type="ARBA" id="ARBA00022449"/>
    </source>
</evidence>
<evidence type="ECO:0000313" key="11">
    <source>
        <dbReference type="EMBL" id="KIO43100.1"/>
    </source>
</evidence>
<feature type="transmembrane region" description="Helical" evidence="10">
    <location>
        <begin position="196"/>
        <end position="219"/>
    </location>
</feature>
<evidence type="ECO:0000256" key="4">
    <source>
        <dbReference type="ARBA" id="ARBA00022475"/>
    </source>
</evidence>
<dbReference type="InterPro" id="IPR050222">
    <property type="entry name" value="MATE_MdtK"/>
</dbReference>
<evidence type="ECO:0000256" key="10">
    <source>
        <dbReference type="SAM" id="Phobius"/>
    </source>
</evidence>
<reference evidence="12 14" key="1">
    <citation type="submission" date="2014-07" db="EMBL/GenBank/DDBJ databases">
        <title>Porphyromonadaceae bacterium OUH 308042 = ATCC BAA-2681 = DSM 28342 draft genome.</title>
        <authorList>
            <person name="Sydenham T.V."/>
            <person name="Hasman H."/>
            <person name="Justensen U.S."/>
        </authorList>
    </citation>
    <scope>NUCLEOTIDE SEQUENCE [LARGE SCALE GENOMIC DNA]</scope>
    <source>
        <strain evidence="12 14">OUH 308042</strain>
    </source>
</reference>
<evidence type="ECO:0000256" key="2">
    <source>
        <dbReference type="ARBA" id="ARBA00022448"/>
    </source>
</evidence>
<feature type="transmembrane region" description="Helical" evidence="10">
    <location>
        <begin position="168"/>
        <end position="190"/>
    </location>
</feature>
<dbReference type="InterPro" id="IPR002528">
    <property type="entry name" value="MATE_fam"/>
</dbReference>
<feature type="transmembrane region" description="Helical" evidence="10">
    <location>
        <begin position="12"/>
        <end position="33"/>
    </location>
</feature>
<gene>
    <name evidence="12" type="ORF">BA92_07260</name>
    <name evidence="11" type="ORF">IE90_12860</name>
</gene>
<dbReference type="Pfam" id="PF01554">
    <property type="entry name" value="MatE"/>
    <property type="match status" value="2"/>
</dbReference>
<feature type="transmembrane region" description="Helical" evidence="10">
    <location>
        <begin position="419"/>
        <end position="439"/>
    </location>
</feature>
<organism evidence="12 14">
    <name type="scientific">Sanguibacteroides justesenii</name>
    <dbReference type="NCBI Taxonomy" id="1547597"/>
    <lineage>
        <taxon>Bacteria</taxon>
        <taxon>Pseudomonadati</taxon>
        <taxon>Bacteroidota</taxon>
        <taxon>Bacteroidia</taxon>
        <taxon>Bacteroidales</taxon>
        <taxon>Porphyromonadaceae</taxon>
        <taxon>Sanguibacteroides</taxon>
    </lineage>
</organism>
<keyword evidence="2" id="KW-0813">Transport</keyword>
<dbReference type="EMBL" id="JPIU01000038">
    <property type="protein sequence ID" value="KIO44815.1"/>
    <property type="molecule type" value="Genomic_DNA"/>
</dbReference>
<feature type="transmembrane region" description="Helical" evidence="10">
    <location>
        <begin position="324"/>
        <end position="348"/>
    </location>
</feature>
<comment type="caution">
    <text evidence="12">The sequence shown here is derived from an EMBL/GenBank/DDBJ whole genome shotgun (WGS) entry which is preliminary data.</text>
</comment>
<feature type="transmembrane region" description="Helical" evidence="10">
    <location>
        <begin position="128"/>
        <end position="147"/>
    </location>
</feature>